<evidence type="ECO:0000313" key="3">
    <source>
        <dbReference type="Proteomes" id="UP000708208"/>
    </source>
</evidence>
<dbReference type="AlphaFoldDB" id="A0A8J2PFU9"/>
<organism evidence="2 3">
    <name type="scientific">Allacma fusca</name>
    <dbReference type="NCBI Taxonomy" id="39272"/>
    <lineage>
        <taxon>Eukaryota</taxon>
        <taxon>Metazoa</taxon>
        <taxon>Ecdysozoa</taxon>
        <taxon>Arthropoda</taxon>
        <taxon>Hexapoda</taxon>
        <taxon>Collembola</taxon>
        <taxon>Symphypleona</taxon>
        <taxon>Sminthuridae</taxon>
        <taxon>Allacma</taxon>
    </lineage>
</organism>
<evidence type="ECO:0000256" key="1">
    <source>
        <dbReference type="SAM" id="MobiDB-lite"/>
    </source>
</evidence>
<sequence>HPNTNVLTVGCHLEVEVDQGSGLGNLPMDTVGGEVGGTAGGVKVEITDLTEEVVLVGVPLVLSTTVGIRVEHADSVKVGSHDEGWAVVGITNQLTEVVHDDGSGDQVLSGGEVNDGGGESGGSAVVTTAGTRRNGGVDASSVIRDTISSAAEIHNITEDLVVTGAGIEGWGSVSNGAYPHLISLDVPTSDLLI</sequence>
<dbReference type="Proteomes" id="UP000708208">
    <property type="component" value="Unassembled WGS sequence"/>
</dbReference>
<feature type="non-terminal residue" evidence="2">
    <location>
        <position position="1"/>
    </location>
</feature>
<comment type="caution">
    <text evidence="2">The sequence shown here is derived from an EMBL/GenBank/DDBJ whole genome shotgun (WGS) entry which is preliminary data.</text>
</comment>
<accession>A0A8J2PFU9</accession>
<protein>
    <submittedName>
        <fullName evidence="2">Uncharacterized protein</fullName>
    </submittedName>
</protein>
<proteinExistence type="predicted"/>
<feature type="region of interest" description="Disordered" evidence="1">
    <location>
        <begin position="110"/>
        <end position="132"/>
    </location>
</feature>
<evidence type="ECO:0000313" key="2">
    <source>
        <dbReference type="EMBL" id="CAG7827967.1"/>
    </source>
</evidence>
<reference evidence="2" key="1">
    <citation type="submission" date="2021-06" db="EMBL/GenBank/DDBJ databases">
        <authorList>
            <person name="Hodson N. C."/>
            <person name="Mongue J. A."/>
            <person name="Jaron S. K."/>
        </authorList>
    </citation>
    <scope>NUCLEOTIDE SEQUENCE</scope>
</reference>
<feature type="non-terminal residue" evidence="2">
    <location>
        <position position="193"/>
    </location>
</feature>
<dbReference type="EMBL" id="CAJVCH010545569">
    <property type="protein sequence ID" value="CAG7827967.1"/>
    <property type="molecule type" value="Genomic_DNA"/>
</dbReference>
<gene>
    <name evidence="2" type="ORF">AFUS01_LOCUS37921</name>
</gene>
<keyword evidence="3" id="KW-1185">Reference proteome</keyword>
<name>A0A8J2PFU9_9HEXA</name>